<comment type="caution">
    <text evidence="1">The sequence shown here is derived from an EMBL/GenBank/DDBJ whole genome shotgun (WGS) entry which is preliminary data.</text>
</comment>
<dbReference type="EMBL" id="BLLF01000933">
    <property type="protein sequence ID" value="GFH16017.1"/>
    <property type="molecule type" value="Genomic_DNA"/>
</dbReference>
<keyword evidence="2" id="KW-1185">Reference proteome</keyword>
<dbReference type="AlphaFoldDB" id="A0A699Z0J5"/>
<organism evidence="1 2">
    <name type="scientific">Haematococcus lacustris</name>
    <name type="common">Green alga</name>
    <name type="synonym">Haematococcus pluvialis</name>
    <dbReference type="NCBI Taxonomy" id="44745"/>
    <lineage>
        <taxon>Eukaryota</taxon>
        <taxon>Viridiplantae</taxon>
        <taxon>Chlorophyta</taxon>
        <taxon>core chlorophytes</taxon>
        <taxon>Chlorophyceae</taxon>
        <taxon>CS clade</taxon>
        <taxon>Chlamydomonadales</taxon>
        <taxon>Haematococcaceae</taxon>
        <taxon>Haematococcus</taxon>
    </lineage>
</organism>
<accession>A0A699Z0J5</accession>
<protein>
    <submittedName>
        <fullName evidence="1">Uncharacterized protein</fullName>
    </submittedName>
</protein>
<evidence type="ECO:0000313" key="2">
    <source>
        <dbReference type="Proteomes" id="UP000485058"/>
    </source>
</evidence>
<proteinExistence type="predicted"/>
<name>A0A699Z0J5_HAELA</name>
<dbReference type="Proteomes" id="UP000485058">
    <property type="component" value="Unassembled WGS sequence"/>
</dbReference>
<evidence type="ECO:0000313" key="1">
    <source>
        <dbReference type="EMBL" id="GFH16017.1"/>
    </source>
</evidence>
<reference evidence="1 2" key="1">
    <citation type="submission" date="2020-02" db="EMBL/GenBank/DDBJ databases">
        <title>Draft genome sequence of Haematococcus lacustris strain NIES-144.</title>
        <authorList>
            <person name="Morimoto D."/>
            <person name="Nakagawa S."/>
            <person name="Yoshida T."/>
            <person name="Sawayama S."/>
        </authorList>
    </citation>
    <scope>NUCLEOTIDE SEQUENCE [LARGE SCALE GENOMIC DNA]</scope>
    <source>
        <strain evidence="1 2">NIES-144</strain>
    </source>
</reference>
<sequence>MGEDYQGLGYERLDSTQRALRLLYQQYTEAMEASRKDDLVDANKDGIPDVLQADTHALATRKLAVFLKATNPTITLGISLGDMFTKAADHCKAQGPGNH</sequence>
<gene>
    <name evidence="1" type="ORF">HaLaN_12361</name>
</gene>